<dbReference type="InterPro" id="IPR006195">
    <property type="entry name" value="aa-tRNA-synth_II"/>
</dbReference>
<dbReference type="RefSeq" id="WP_181551802.1">
    <property type="nucleotide sequence ID" value="NZ_JACDUS010000007.1"/>
</dbReference>
<dbReference type="Gene3D" id="3.40.50.800">
    <property type="entry name" value="Anticodon-binding domain"/>
    <property type="match status" value="1"/>
</dbReference>
<protein>
    <recommendedName>
        <fullName evidence="9">Histidine--tRNA ligase</fullName>
        <ecNumber evidence="9">6.1.1.21</ecNumber>
    </recommendedName>
    <alternativeName>
        <fullName evidence="9">Histidyl-tRNA synthetase</fullName>
        <shortName evidence="9">HisRS</shortName>
    </alternativeName>
</protein>
<reference evidence="12 13" key="1">
    <citation type="submission" date="2020-07" db="EMBL/GenBank/DDBJ databases">
        <title>Genomic Encyclopedia of Type Strains, Phase IV (KMG-IV): sequencing the most valuable type-strain genomes for metagenomic binning, comparative biology and taxonomic classification.</title>
        <authorList>
            <person name="Goeker M."/>
        </authorList>
    </citation>
    <scope>NUCLEOTIDE SEQUENCE [LARGE SCALE GENOMIC DNA]</scope>
    <source>
        <strain evidence="12 13">DSM 17721</strain>
    </source>
</reference>
<feature type="binding site" evidence="10">
    <location>
        <begin position="260"/>
        <end position="261"/>
    </location>
    <ligand>
        <name>L-histidine</name>
        <dbReference type="ChEBI" id="CHEBI:57595"/>
    </ligand>
</feature>
<dbReference type="GO" id="GO:0005524">
    <property type="term" value="F:ATP binding"/>
    <property type="evidence" value="ECO:0007669"/>
    <property type="project" value="UniProtKB-UniRule"/>
</dbReference>
<keyword evidence="6 9" id="KW-0648">Protein biosynthesis</keyword>
<dbReference type="PIRSF" id="PIRSF001549">
    <property type="entry name" value="His-tRNA_synth"/>
    <property type="match status" value="1"/>
</dbReference>
<evidence type="ECO:0000256" key="6">
    <source>
        <dbReference type="ARBA" id="ARBA00022917"/>
    </source>
</evidence>
<dbReference type="GO" id="GO:0005737">
    <property type="term" value="C:cytoplasm"/>
    <property type="evidence" value="ECO:0007669"/>
    <property type="project" value="UniProtKB-SubCell"/>
</dbReference>
<dbReference type="PANTHER" id="PTHR43707:SF1">
    <property type="entry name" value="HISTIDINE--TRNA LIGASE, MITOCHONDRIAL-RELATED"/>
    <property type="match status" value="1"/>
</dbReference>
<comment type="caution">
    <text evidence="12">The sequence shown here is derived from an EMBL/GenBank/DDBJ whole genome shotgun (WGS) entry which is preliminary data.</text>
</comment>
<feature type="binding site" evidence="10">
    <location>
        <position position="256"/>
    </location>
    <ligand>
        <name>L-histidine</name>
        <dbReference type="ChEBI" id="CHEBI:57595"/>
    </ligand>
</feature>
<keyword evidence="9" id="KW-0963">Cytoplasm</keyword>
<dbReference type="NCBIfam" id="TIGR00442">
    <property type="entry name" value="hisS"/>
    <property type="match status" value="1"/>
</dbReference>
<gene>
    <name evidence="9" type="primary">hisS</name>
    <name evidence="12" type="ORF">HNR65_002491</name>
</gene>
<name>A0A7W0CAF2_9BACT</name>
<dbReference type="InterPro" id="IPR036621">
    <property type="entry name" value="Anticodon-bd_dom_sf"/>
</dbReference>
<accession>A0A7W0CAF2</accession>
<dbReference type="PANTHER" id="PTHR43707">
    <property type="entry name" value="HISTIDYL-TRNA SYNTHETASE"/>
    <property type="match status" value="1"/>
</dbReference>
<evidence type="ECO:0000256" key="7">
    <source>
        <dbReference type="ARBA" id="ARBA00023146"/>
    </source>
</evidence>
<dbReference type="HAMAP" id="MF_00127">
    <property type="entry name" value="His_tRNA_synth"/>
    <property type="match status" value="1"/>
</dbReference>
<evidence type="ECO:0000256" key="3">
    <source>
        <dbReference type="ARBA" id="ARBA00022598"/>
    </source>
</evidence>
<dbReference type="PROSITE" id="PS50862">
    <property type="entry name" value="AA_TRNA_LIGASE_II"/>
    <property type="match status" value="1"/>
</dbReference>
<sequence length="418" mass="47014">MIQLVRGFKDILPPETTVWQSIEDTARRHFENFGFREIRPPVLEQAALFQRSIGEHTDIVEKEMYTFAGSRDTLLTLRPEATASVVRAYIQHKIYAADPAARFYTIGPMFRKERPQKGRYRQFYQINAEVFGVDSPYMDAQLIYMCMTFFRRLSVSGLQVHLNSLGCPECRPAFRQKLSEMLAGRAENLCPDCLRRLEKNPLRVLDCKVPACREAVADAPSMLDFLCDDCGQHFRTVQAALADMDIDFQIDPRLVRGLDYYTRTAFEIQTSELGAQNAVAGGGRYDQLVEMLGGPAQPAIGFAIGLDRLVELFAAKFPAPETGPDVFFLPMGEAARERAAKWSSQLADAGVRVEADFSGRSLKALMRRADRMGAARVLIVGDQELAENKAVLRDMKTRDQVAVPMDRLVAFISEHVGR</sequence>
<proteinExistence type="inferred from homology"/>
<keyword evidence="4 9" id="KW-0547">Nucleotide-binding</keyword>
<dbReference type="GO" id="GO:0004821">
    <property type="term" value="F:histidine-tRNA ligase activity"/>
    <property type="evidence" value="ECO:0007669"/>
    <property type="project" value="UniProtKB-UniRule"/>
</dbReference>
<dbReference type="EC" id="6.1.1.21" evidence="9"/>
<dbReference type="InterPro" id="IPR033656">
    <property type="entry name" value="HisRS_anticodon"/>
</dbReference>
<feature type="domain" description="Aminoacyl-transfer RNA synthetases class-II family profile" evidence="11">
    <location>
        <begin position="1"/>
        <end position="330"/>
    </location>
</feature>
<dbReference type="InterPro" id="IPR041715">
    <property type="entry name" value="HisRS-like_core"/>
</dbReference>
<evidence type="ECO:0000256" key="10">
    <source>
        <dbReference type="PIRSR" id="PIRSR001549-1"/>
    </source>
</evidence>
<comment type="catalytic activity">
    <reaction evidence="8 9">
        <text>tRNA(His) + L-histidine + ATP = L-histidyl-tRNA(His) + AMP + diphosphate + H(+)</text>
        <dbReference type="Rhea" id="RHEA:17313"/>
        <dbReference type="Rhea" id="RHEA-COMP:9665"/>
        <dbReference type="Rhea" id="RHEA-COMP:9689"/>
        <dbReference type="ChEBI" id="CHEBI:15378"/>
        <dbReference type="ChEBI" id="CHEBI:30616"/>
        <dbReference type="ChEBI" id="CHEBI:33019"/>
        <dbReference type="ChEBI" id="CHEBI:57595"/>
        <dbReference type="ChEBI" id="CHEBI:78442"/>
        <dbReference type="ChEBI" id="CHEBI:78527"/>
        <dbReference type="ChEBI" id="CHEBI:456215"/>
        <dbReference type="EC" id="6.1.1.21"/>
    </reaction>
</comment>
<evidence type="ECO:0000313" key="12">
    <source>
        <dbReference type="EMBL" id="MBA2882150.1"/>
    </source>
</evidence>
<keyword evidence="3 9" id="KW-0436">Ligase</keyword>
<dbReference type="SUPFAM" id="SSF52954">
    <property type="entry name" value="Class II aaRS ABD-related"/>
    <property type="match status" value="1"/>
</dbReference>
<dbReference type="Pfam" id="PF13393">
    <property type="entry name" value="tRNA-synt_His"/>
    <property type="match status" value="1"/>
</dbReference>
<dbReference type="SUPFAM" id="SSF55681">
    <property type="entry name" value="Class II aaRS and biotin synthetases"/>
    <property type="match status" value="1"/>
</dbReference>
<evidence type="ECO:0000256" key="9">
    <source>
        <dbReference type="HAMAP-Rule" id="MF_00127"/>
    </source>
</evidence>
<dbReference type="Pfam" id="PF03129">
    <property type="entry name" value="HGTP_anticodon"/>
    <property type="match status" value="1"/>
</dbReference>
<feature type="binding site" evidence="10">
    <location>
        <position position="129"/>
    </location>
    <ligand>
        <name>L-histidine</name>
        <dbReference type="ChEBI" id="CHEBI:57595"/>
    </ligand>
</feature>
<keyword evidence="7 9" id="KW-0030">Aminoacyl-tRNA synthetase</keyword>
<dbReference type="InterPro" id="IPR015807">
    <property type="entry name" value="His-tRNA-ligase"/>
</dbReference>
<evidence type="ECO:0000313" key="13">
    <source>
        <dbReference type="Proteomes" id="UP000525298"/>
    </source>
</evidence>
<dbReference type="InterPro" id="IPR004154">
    <property type="entry name" value="Anticodon-bd"/>
</dbReference>
<dbReference type="Gene3D" id="3.30.930.10">
    <property type="entry name" value="Bira Bifunctional Protein, Domain 2"/>
    <property type="match status" value="1"/>
</dbReference>
<dbReference type="GO" id="GO:0006427">
    <property type="term" value="P:histidyl-tRNA aminoacylation"/>
    <property type="evidence" value="ECO:0007669"/>
    <property type="project" value="UniProtKB-UniRule"/>
</dbReference>
<comment type="subunit">
    <text evidence="2 9">Homodimer.</text>
</comment>
<dbReference type="InterPro" id="IPR004516">
    <property type="entry name" value="HisRS/HisZ"/>
</dbReference>
<organism evidence="12 13">
    <name type="scientific">Desulfosalsimonas propionicica</name>
    <dbReference type="NCBI Taxonomy" id="332175"/>
    <lineage>
        <taxon>Bacteria</taxon>
        <taxon>Pseudomonadati</taxon>
        <taxon>Thermodesulfobacteriota</taxon>
        <taxon>Desulfobacteria</taxon>
        <taxon>Desulfobacterales</taxon>
        <taxon>Desulfosalsimonadaceae</taxon>
        <taxon>Desulfosalsimonas</taxon>
    </lineage>
</organism>
<dbReference type="AlphaFoldDB" id="A0A7W0CAF2"/>
<keyword evidence="5 9" id="KW-0067">ATP-binding</keyword>
<dbReference type="CDD" id="cd00859">
    <property type="entry name" value="HisRS_anticodon"/>
    <property type="match status" value="1"/>
</dbReference>
<evidence type="ECO:0000256" key="8">
    <source>
        <dbReference type="ARBA" id="ARBA00047639"/>
    </source>
</evidence>
<feature type="binding site" evidence="10">
    <location>
        <begin position="80"/>
        <end position="82"/>
    </location>
    <ligand>
        <name>L-histidine</name>
        <dbReference type="ChEBI" id="CHEBI:57595"/>
    </ligand>
</feature>
<evidence type="ECO:0000256" key="5">
    <source>
        <dbReference type="ARBA" id="ARBA00022840"/>
    </source>
</evidence>
<comment type="subcellular location">
    <subcellularLocation>
        <location evidence="9">Cytoplasm</location>
    </subcellularLocation>
</comment>
<evidence type="ECO:0000256" key="2">
    <source>
        <dbReference type="ARBA" id="ARBA00011738"/>
    </source>
</evidence>
<evidence type="ECO:0000256" key="4">
    <source>
        <dbReference type="ARBA" id="ARBA00022741"/>
    </source>
</evidence>
<dbReference type="CDD" id="cd00773">
    <property type="entry name" value="HisRS-like_core"/>
    <property type="match status" value="1"/>
</dbReference>
<evidence type="ECO:0000259" key="11">
    <source>
        <dbReference type="PROSITE" id="PS50862"/>
    </source>
</evidence>
<comment type="similarity">
    <text evidence="1 9">Belongs to the class-II aminoacyl-tRNA synthetase family.</text>
</comment>
<dbReference type="InterPro" id="IPR045864">
    <property type="entry name" value="aa-tRNA-synth_II/BPL/LPL"/>
</dbReference>
<dbReference type="Proteomes" id="UP000525298">
    <property type="component" value="Unassembled WGS sequence"/>
</dbReference>
<keyword evidence="13" id="KW-1185">Reference proteome</keyword>
<dbReference type="EMBL" id="JACDUS010000007">
    <property type="protein sequence ID" value="MBA2882150.1"/>
    <property type="molecule type" value="Genomic_DNA"/>
</dbReference>
<evidence type="ECO:0000256" key="1">
    <source>
        <dbReference type="ARBA" id="ARBA00008226"/>
    </source>
</evidence>
<feature type="binding site" evidence="10">
    <location>
        <position position="125"/>
    </location>
    <ligand>
        <name>L-histidine</name>
        <dbReference type="ChEBI" id="CHEBI:57595"/>
    </ligand>
</feature>
<feature type="binding site" evidence="10">
    <location>
        <position position="111"/>
    </location>
    <ligand>
        <name>L-histidine</name>
        <dbReference type="ChEBI" id="CHEBI:57595"/>
    </ligand>
</feature>